<feature type="region of interest" description="Disordered" evidence="1">
    <location>
        <begin position="343"/>
        <end position="380"/>
    </location>
</feature>
<dbReference type="AlphaFoldDB" id="A0AAN8WBD1"/>
<keyword evidence="4" id="KW-1185">Reference proteome</keyword>
<dbReference type="InterPro" id="IPR012417">
    <property type="entry name" value="CaM-bd_dom_pln"/>
</dbReference>
<feature type="compositionally biased region" description="Basic and acidic residues" evidence="1">
    <location>
        <begin position="512"/>
        <end position="524"/>
    </location>
</feature>
<feature type="region of interest" description="Disordered" evidence="1">
    <location>
        <begin position="512"/>
        <end position="588"/>
    </location>
</feature>
<feature type="region of interest" description="Disordered" evidence="1">
    <location>
        <begin position="817"/>
        <end position="862"/>
    </location>
</feature>
<feature type="region of interest" description="Disordered" evidence="1">
    <location>
        <begin position="753"/>
        <end position="778"/>
    </location>
</feature>
<dbReference type="EMBL" id="JBAMMX010000003">
    <property type="protein sequence ID" value="KAK6945202.1"/>
    <property type="molecule type" value="Genomic_DNA"/>
</dbReference>
<feature type="compositionally biased region" description="Polar residues" evidence="1">
    <location>
        <begin position="819"/>
        <end position="833"/>
    </location>
</feature>
<evidence type="ECO:0000313" key="3">
    <source>
        <dbReference type="EMBL" id="KAK6945202.1"/>
    </source>
</evidence>
<dbReference type="GO" id="GO:0005516">
    <property type="term" value="F:calmodulin binding"/>
    <property type="evidence" value="ECO:0007669"/>
    <property type="project" value="InterPro"/>
</dbReference>
<feature type="region of interest" description="Disordered" evidence="1">
    <location>
        <begin position="201"/>
        <end position="232"/>
    </location>
</feature>
<dbReference type="PANTHER" id="PTHR33923:SF3">
    <property type="entry name" value="CALMODULIN BINDING PROTEIN PICBP"/>
    <property type="match status" value="1"/>
</dbReference>
<organism evidence="3 4">
    <name type="scientific">Dillenia turbinata</name>
    <dbReference type="NCBI Taxonomy" id="194707"/>
    <lineage>
        <taxon>Eukaryota</taxon>
        <taxon>Viridiplantae</taxon>
        <taxon>Streptophyta</taxon>
        <taxon>Embryophyta</taxon>
        <taxon>Tracheophyta</taxon>
        <taxon>Spermatophyta</taxon>
        <taxon>Magnoliopsida</taxon>
        <taxon>eudicotyledons</taxon>
        <taxon>Gunneridae</taxon>
        <taxon>Pentapetalae</taxon>
        <taxon>Dilleniales</taxon>
        <taxon>Dilleniaceae</taxon>
        <taxon>Dillenia</taxon>
    </lineage>
</organism>
<feature type="region of interest" description="Disordered" evidence="1">
    <location>
        <begin position="1"/>
        <end position="52"/>
    </location>
</feature>
<reference evidence="3 4" key="1">
    <citation type="submission" date="2023-12" db="EMBL/GenBank/DDBJ databases">
        <title>A high-quality genome assembly for Dillenia turbinata (Dilleniales).</title>
        <authorList>
            <person name="Chanderbali A."/>
        </authorList>
    </citation>
    <scope>NUCLEOTIDE SEQUENCE [LARGE SCALE GENOMIC DNA]</scope>
    <source>
        <strain evidence="3">LSX21</strain>
        <tissue evidence="3">Leaf</tissue>
    </source>
</reference>
<proteinExistence type="predicted"/>
<feature type="compositionally biased region" description="Basic and acidic residues" evidence="1">
    <location>
        <begin position="79"/>
        <end position="97"/>
    </location>
</feature>
<feature type="region of interest" description="Disordered" evidence="1">
    <location>
        <begin position="66"/>
        <end position="178"/>
    </location>
</feature>
<feature type="compositionally biased region" description="Polar residues" evidence="1">
    <location>
        <begin position="98"/>
        <end position="126"/>
    </location>
</feature>
<evidence type="ECO:0000313" key="4">
    <source>
        <dbReference type="Proteomes" id="UP001370490"/>
    </source>
</evidence>
<feature type="compositionally biased region" description="Polar residues" evidence="1">
    <location>
        <begin position="764"/>
        <end position="778"/>
    </location>
</feature>
<feature type="compositionally biased region" description="Basic and acidic residues" evidence="1">
    <location>
        <begin position="22"/>
        <end position="37"/>
    </location>
</feature>
<feature type="compositionally biased region" description="Basic residues" evidence="1">
    <location>
        <begin position="343"/>
        <end position="354"/>
    </location>
</feature>
<name>A0AAN8WBD1_9MAGN</name>
<feature type="compositionally biased region" description="Basic and acidic residues" evidence="1">
    <location>
        <begin position="362"/>
        <end position="380"/>
    </location>
</feature>
<dbReference type="SMART" id="SM01054">
    <property type="entry name" value="CaM_binding"/>
    <property type="match status" value="1"/>
</dbReference>
<dbReference type="Pfam" id="PF07839">
    <property type="entry name" value="CaM_binding"/>
    <property type="match status" value="1"/>
</dbReference>
<evidence type="ECO:0000259" key="2">
    <source>
        <dbReference type="SMART" id="SM01054"/>
    </source>
</evidence>
<feature type="compositionally biased region" description="Basic residues" evidence="1">
    <location>
        <begin position="130"/>
        <end position="142"/>
    </location>
</feature>
<comment type="caution">
    <text evidence="3">The sequence shown here is derived from an EMBL/GenBank/DDBJ whole genome shotgun (WGS) entry which is preliminary data.</text>
</comment>
<gene>
    <name evidence="3" type="ORF">RJ641_026304</name>
</gene>
<protein>
    <submittedName>
        <fullName evidence="3">Calmodulin-binding domain, plant</fullName>
    </submittedName>
</protein>
<accession>A0AAN8WBD1</accession>
<feature type="region of interest" description="Disordered" evidence="1">
    <location>
        <begin position="408"/>
        <end position="434"/>
    </location>
</feature>
<evidence type="ECO:0000256" key="1">
    <source>
        <dbReference type="SAM" id="MobiDB-lite"/>
    </source>
</evidence>
<feature type="domain" description="Calmodulin-binding" evidence="2">
    <location>
        <begin position="887"/>
        <end position="1001"/>
    </location>
</feature>
<sequence>MFQSDDHNSAATGKPSMPVRSSHHDQGSRTRGGAEPKKKLKKLKSIKAGGIRMKSRCNRLPVIFPDDVATTPEQQIRVKPLDASENPKKFFRGRNESEGTSADWESTTTNIPSSQDQHGRSTGTNDLKQKMKKSRSIKRKGVSNRERSATQAKSRTDPPPAISSCEAEILPKPSPVKIPNAMPNYLKPTSCFDARKMQFKESPCGSESSRSNHGHKMENSKFATPKSTLSSQSSSTSFVRLSSLKTAKPLRKMWSLKSRKPVMKKSFKTSPIPNEGVDRATCSSALKDSKFPSRLELHPGEHESEGISVMEVCPFSYCCLHGHHHSHATGPPLKHAISIRRRMVKPQRSMKRRSVTSQRQKTYKEVVKEPKKSNEVVEDQKNQDPASACIAVATVAKEVRVGRKMKAKLPRDGTPGGVHGDINESGGSTKEGKEFDGTVPAEVLVGEASYTNTCLKENLEKVDNSLTDEEEIQQPHADHLDINLDHGCIRSKVENSSTEEGEKDDRVAADLDNKAGDEERKQDDTVAANYTSDETVAENLNGETGDQDRKQDDAVVENLDSEASDKYGKQADTATANSDSGDDKSSLNDDQFDGIDFCFFELGDSGLEDAPFFKPGRTGTSCEESLEEEHLQEVSEKESDSRNLNNAISTGETGKTFDTTICAEPDDKGGSEIIGMVSSVSAADHLKEVTEVTEQNNTNCEPHHALDKGPPFEALASDDTTTKPSSTKHKHIRIWNMLYQNVLSDIGKEDKGQKLNGIEGKQGNDATASPQEQGTPNMGQYVGKENEDSGQQRIKFRLIDAIRLIPGAIGESLIREQQDCPSGNQSSNTSMNANEKPLEKHCGEGEEQTTSTLRDSAEDSCRKQDERKVGYGIILVPEETWLAAGNTMSTEDERTVSVGAIKPGMKMSKNWSNLRKILLCRKFIKELGKERKFNPRKPRQIPLEPDPERERVNLRHQKMDQRKNTEEWMLDYAIRQAVTKLAQSQKKSVALLVEAFEKVTPGSENESHLKHNAKAIHMQKADRPIARLT</sequence>
<dbReference type="Proteomes" id="UP001370490">
    <property type="component" value="Unassembled WGS sequence"/>
</dbReference>
<dbReference type="PANTHER" id="PTHR33923">
    <property type="entry name" value="CALMODULIN-BINDING PROTEIN-RELATED"/>
    <property type="match status" value="1"/>
</dbReference>
<dbReference type="InterPro" id="IPR044681">
    <property type="entry name" value="PICBP-like"/>
</dbReference>